<gene>
    <name evidence="1" type="ORF">IFJ97_04880</name>
</gene>
<protein>
    <submittedName>
        <fullName evidence="1">Uncharacterized protein</fullName>
    </submittedName>
</protein>
<sequence>MTYHHIGIPTEIPREDEVYLEQYKMFVSGFETSRLGVEWIRFEEDAPFPDLVKTVPHVAFVVDDLEKAIADQEILIYPNSPSEGVTVAFIVENGAPIEFLEFDGPEFEVWPGSAVE</sequence>
<dbReference type="EMBL" id="JACXWA010000080">
    <property type="protein sequence ID" value="MBD3870676.1"/>
    <property type="molecule type" value="Genomic_DNA"/>
</dbReference>
<dbReference type="Proteomes" id="UP000598633">
    <property type="component" value="Unassembled WGS sequence"/>
</dbReference>
<dbReference type="AlphaFoldDB" id="A0A8J6YBT8"/>
<evidence type="ECO:0000313" key="1">
    <source>
        <dbReference type="EMBL" id="MBD3870676.1"/>
    </source>
</evidence>
<organism evidence="1 2">
    <name type="scientific">Candidatus Sulfomarinibacter kjeldsenii</name>
    <dbReference type="NCBI Taxonomy" id="2885994"/>
    <lineage>
        <taxon>Bacteria</taxon>
        <taxon>Pseudomonadati</taxon>
        <taxon>Acidobacteriota</taxon>
        <taxon>Thermoanaerobaculia</taxon>
        <taxon>Thermoanaerobaculales</taxon>
        <taxon>Candidatus Sulfomarinibacteraceae</taxon>
        <taxon>Candidatus Sulfomarinibacter</taxon>
    </lineage>
</organism>
<proteinExistence type="predicted"/>
<evidence type="ECO:0000313" key="2">
    <source>
        <dbReference type="Proteomes" id="UP000598633"/>
    </source>
</evidence>
<name>A0A8J6YBT8_9BACT</name>
<reference evidence="1 2" key="1">
    <citation type="submission" date="2020-08" db="EMBL/GenBank/DDBJ databases">
        <title>Acidobacteriota in marine sediments use diverse sulfur dissimilation pathways.</title>
        <authorList>
            <person name="Wasmund K."/>
        </authorList>
    </citation>
    <scope>NUCLEOTIDE SEQUENCE [LARGE SCALE GENOMIC DNA]</scope>
    <source>
        <strain evidence="1">MAG AM3-A</strain>
    </source>
</reference>
<accession>A0A8J6YBT8</accession>
<comment type="caution">
    <text evidence="1">The sequence shown here is derived from an EMBL/GenBank/DDBJ whole genome shotgun (WGS) entry which is preliminary data.</text>
</comment>